<comment type="caution">
    <text evidence="1">The sequence shown here is derived from an EMBL/GenBank/DDBJ whole genome shotgun (WGS) entry which is preliminary data.</text>
</comment>
<dbReference type="EMBL" id="VCUZ02000005">
    <property type="protein sequence ID" value="TRD72318.1"/>
    <property type="molecule type" value="Genomic_DNA"/>
</dbReference>
<name>A0A4Z9N110_SALMU</name>
<sequence>MSEKYIETHVIRYYHNGAHAGNIRLCVDVDSWGMNADESAKIIKEKVINTISSLNYEHETSYGSLVVFTPHPLTEEQIKEWVDLAEVKRS</sequence>
<accession>A0A4Z9N110</accession>
<organism evidence="1 2">
    <name type="scientific">Salmonella muenchen</name>
    <dbReference type="NCBI Taxonomy" id="596"/>
    <lineage>
        <taxon>Bacteria</taxon>
        <taxon>Pseudomonadati</taxon>
        <taxon>Pseudomonadota</taxon>
        <taxon>Gammaproteobacteria</taxon>
        <taxon>Enterobacterales</taxon>
        <taxon>Enterobacteriaceae</taxon>
        <taxon>Salmonella</taxon>
    </lineage>
</organism>
<gene>
    <name evidence="1" type="ORF">FG699_016975</name>
</gene>
<dbReference type="RefSeq" id="WP_080200656.1">
    <property type="nucleotide sequence ID" value="NZ_VCSM02000004.1"/>
</dbReference>
<proteinExistence type="predicted"/>
<evidence type="ECO:0000313" key="2">
    <source>
        <dbReference type="Proteomes" id="UP000318962"/>
    </source>
</evidence>
<evidence type="ECO:0000313" key="1">
    <source>
        <dbReference type="EMBL" id="TRD72318.1"/>
    </source>
</evidence>
<dbReference type="AlphaFoldDB" id="A0A4Z9N110"/>
<protein>
    <submittedName>
        <fullName evidence="1">Uncharacterized protein</fullName>
    </submittedName>
</protein>
<reference evidence="1 2" key="1">
    <citation type="journal article" date="2019" name="Appl. Environ. Microbiol.">
        <title>Clinically Unreported Salmonellosis Outbreak Detected via Comparative Genomic Analysis of Municipal Wastewater Salmonella Isolates.</title>
        <authorList>
            <person name="Diemert S."/>
            <person name="Yan T."/>
        </authorList>
    </citation>
    <scope>NUCLEOTIDE SEQUENCE [LARGE SCALE GENOMIC DNA]</scope>
    <source>
        <strain evidence="1 2">HIY0178</strain>
    </source>
</reference>
<dbReference type="Proteomes" id="UP000318962">
    <property type="component" value="Unassembled WGS sequence"/>
</dbReference>